<proteinExistence type="predicted"/>
<feature type="domain" description="Methyltransferase" evidence="4">
    <location>
        <begin position="79"/>
        <end position="173"/>
    </location>
</feature>
<protein>
    <submittedName>
        <fullName evidence="5">Methyltransferase domain-containing protein</fullName>
    </submittedName>
</protein>
<dbReference type="GO" id="GO:0008168">
    <property type="term" value="F:methyltransferase activity"/>
    <property type="evidence" value="ECO:0007669"/>
    <property type="project" value="UniProtKB-KW"/>
</dbReference>
<dbReference type="Pfam" id="PF13649">
    <property type="entry name" value="Methyltransf_25"/>
    <property type="match status" value="1"/>
</dbReference>
<dbReference type="InterPro" id="IPR029063">
    <property type="entry name" value="SAM-dependent_MTases_sf"/>
</dbReference>
<dbReference type="SUPFAM" id="SSF53335">
    <property type="entry name" value="S-adenosyl-L-methionine-dependent methyltransferases"/>
    <property type="match status" value="1"/>
</dbReference>
<dbReference type="RefSeq" id="WP_338198625.1">
    <property type="nucleotide sequence ID" value="NZ_JAEKNR010000024.1"/>
</dbReference>
<keyword evidence="1 5" id="KW-0489">Methyltransferase</keyword>
<sequence length="241" mass="26776">MAKIPGTRKRRWLVPLVATLAGGLLLWRRSAGSRAEGRRWYGFVYRTAYLLGLKVWDRGLPTAELIELVKGTSAPGRALDLGCGTGTDSIYLAQHGWDVTGVDMVPRALAIARRKAASAGVSPRFVEGDVTRLQDFGVGEGYTLLLDFGCFHTLPPDRREPYVESVSEVAAPGALFLLFGFKRPPRLAPMQAGLTAEEVRARFDNGWEVDSAEPVSTDEIQAVGRRLDKSFEVWRYRLRRR</sequence>
<keyword evidence="6" id="KW-1185">Reference proteome</keyword>
<organism evidence="5 6">
    <name type="scientific">Candidatus Nephthysia bennettiae</name>
    <dbReference type="NCBI Taxonomy" id="3127016"/>
    <lineage>
        <taxon>Bacteria</taxon>
        <taxon>Bacillati</taxon>
        <taxon>Candidatus Dormiibacterota</taxon>
        <taxon>Candidatus Dormibacteria</taxon>
        <taxon>Candidatus Dormibacterales</taxon>
        <taxon>Candidatus Dormibacteraceae</taxon>
        <taxon>Candidatus Nephthysia</taxon>
    </lineage>
</organism>
<evidence type="ECO:0000256" key="2">
    <source>
        <dbReference type="ARBA" id="ARBA00022679"/>
    </source>
</evidence>
<dbReference type="GO" id="GO:0032259">
    <property type="term" value="P:methylation"/>
    <property type="evidence" value="ECO:0007669"/>
    <property type="project" value="UniProtKB-KW"/>
</dbReference>
<accession>A0A934N7R4</accession>
<dbReference type="PANTHER" id="PTHR43464:SF19">
    <property type="entry name" value="UBIQUINONE BIOSYNTHESIS O-METHYLTRANSFERASE, MITOCHONDRIAL"/>
    <property type="match status" value="1"/>
</dbReference>
<dbReference type="AlphaFoldDB" id="A0A934N7R4"/>
<name>A0A934N7R4_9BACT</name>
<reference evidence="5" key="1">
    <citation type="submission" date="2020-10" db="EMBL/GenBank/DDBJ databases">
        <title>Ca. Dormibacterota MAGs.</title>
        <authorList>
            <person name="Montgomery K."/>
        </authorList>
    </citation>
    <scope>NUCLEOTIDE SEQUENCE [LARGE SCALE GENOMIC DNA]</scope>
    <source>
        <strain evidence="5">SC8812_S17_10</strain>
    </source>
</reference>
<keyword evidence="3" id="KW-0949">S-adenosyl-L-methionine</keyword>
<evidence type="ECO:0000313" key="6">
    <source>
        <dbReference type="Proteomes" id="UP000612893"/>
    </source>
</evidence>
<dbReference type="InterPro" id="IPR041698">
    <property type="entry name" value="Methyltransf_25"/>
</dbReference>
<gene>
    <name evidence="5" type="ORF">JF922_01720</name>
</gene>
<dbReference type="Gene3D" id="3.40.50.150">
    <property type="entry name" value="Vaccinia Virus protein VP39"/>
    <property type="match status" value="1"/>
</dbReference>
<dbReference type="EMBL" id="JAEKNR010000024">
    <property type="protein sequence ID" value="MBJ7596794.1"/>
    <property type="molecule type" value="Genomic_DNA"/>
</dbReference>
<evidence type="ECO:0000256" key="1">
    <source>
        <dbReference type="ARBA" id="ARBA00022603"/>
    </source>
</evidence>
<comment type="caution">
    <text evidence="5">The sequence shown here is derived from an EMBL/GenBank/DDBJ whole genome shotgun (WGS) entry which is preliminary data.</text>
</comment>
<dbReference type="Proteomes" id="UP000612893">
    <property type="component" value="Unassembled WGS sequence"/>
</dbReference>
<dbReference type="PANTHER" id="PTHR43464">
    <property type="entry name" value="METHYLTRANSFERASE"/>
    <property type="match status" value="1"/>
</dbReference>
<evidence type="ECO:0000256" key="3">
    <source>
        <dbReference type="ARBA" id="ARBA00022691"/>
    </source>
</evidence>
<evidence type="ECO:0000313" key="5">
    <source>
        <dbReference type="EMBL" id="MBJ7596794.1"/>
    </source>
</evidence>
<keyword evidence="2" id="KW-0808">Transferase</keyword>
<dbReference type="CDD" id="cd02440">
    <property type="entry name" value="AdoMet_MTases"/>
    <property type="match status" value="1"/>
</dbReference>
<evidence type="ECO:0000259" key="4">
    <source>
        <dbReference type="Pfam" id="PF13649"/>
    </source>
</evidence>